<dbReference type="EMBL" id="WMKA01000007">
    <property type="protein sequence ID" value="MTG88327.1"/>
    <property type="molecule type" value="Genomic_DNA"/>
</dbReference>
<organism evidence="3 4">
    <name type="scientific">Cellulosimicrobium composti</name>
    <dbReference type="NCBI Taxonomy" id="2672572"/>
    <lineage>
        <taxon>Bacteria</taxon>
        <taxon>Bacillati</taxon>
        <taxon>Actinomycetota</taxon>
        <taxon>Actinomycetes</taxon>
        <taxon>Micrococcales</taxon>
        <taxon>Promicromonosporaceae</taxon>
        <taxon>Cellulosimicrobium</taxon>
    </lineage>
</organism>
<evidence type="ECO:0000256" key="1">
    <source>
        <dbReference type="ARBA" id="ARBA00007169"/>
    </source>
</evidence>
<dbReference type="AlphaFoldDB" id="A0A6N7ZFU1"/>
<sequence>MGSTGVQGTMLHCFHHAGGDRRAFRHWARLGPQVRVVAYDDDASGPEPIVATARRWWRGVPDPSGVYYGHSMGALVAYEAAAAAESLGGVGPRAVVLGAPPGRHARRCLDRVGGRPTDRLTRDLARVRRYVPSRAALRVPVHVVRGTLDDVVGEADALEWTARGGPGSRHHRLPGAGHLFHHVPDDVLTDLVRAVAATPTGPDALVGPDASDGPDALAGLDALVTDRGSAGAVA</sequence>
<accession>A0A6N7ZFU1</accession>
<reference evidence="3 4" key="1">
    <citation type="submission" date="2019-11" db="EMBL/GenBank/DDBJ databases">
        <title>Cellulosimicrobium composti sp. nov. isolated from a compost.</title>
        <authorList>
            <person name="Yang Y."/>
        </authorList>
    </citation>
    <scope>NUCLEOTIDE SEQUENCE [LARGE SCALE GENOMIC DNA]</scope>
    <source>
        <strain evidence="3 4">BIT-GX5</strain>
    </source>
</reference>
<evidence type="ECO:0000313" key="4">
    <source>
        <dbReference type="Proteomes" id="UP000440668"/>
    </source>
</evidence>
<dbReference type="InterPro" id="IPR029058">
    <property type="entry name" value="AB_hydrolase_fold"/>
</dbReference>
<dbReference type="PANTHER" id="PTHR11487:SF0">
    <property type="entry name" value="S-ACYL FATTY ACID SYNTHASE THIOESTERASE, MEDIUM CHAIN"/>
    <property type="match status" value="1"/>
</dbReference>
<protein>
    <recommendedName>
        <fullName evidence="2">Thioesterase domain-containing protein</fullName>
    </recommendedName>
</protein>
<comment type="similarity">
    <text evidence="1">Belongs to the thioesterase family.</text>
</comment>
<dbReference type="InterPro" id="IPR001031">
    <property type="entry name" value="Thioesterase"/>
</dbReference>
<proteinExistence type="inferred from homology"/>
<dbReference type="PANTHER" id="PTHR11487">
    <property type="entry name" value="THIOESTERASE"/>
    <property type="match status" value="1"/>
</dbReference>
<evidence type="ECO:0000259" key="2">
    <source>
        <dbReference type="Pfam" id="PF00975"/>
    </source>
</evidence>
<dbReference type="GO" id="GO:0008610">
    <property type="term" value="P:lipid biosynthetic process"/>
    <property type="evidence" value="ECO:0007669"/>
    <property type="project" value="TreeGrafter"/>
</dbReference>
<comment type="caution">
    <text evidence="3">The sequence shown here is derived from an EMBL/GenBank/DDBJ whole genome shotgun (WGS) entry which is preliminary data.</text>
</comment>
<feature type="domain" description="Thioesterase" evidence="2">
    <location>
        <begin position="11"/>
        <end position="110"/>
    </location>
</feature>
<dbReference type="InterPro" id="IPR012223">
    <property type="entry name" value="TEII"/>
</dbReference>
<dbReference type="RefSeq" id="WP_155098461.1">
    <property type="nucleotide sequence ID" value="NZ_WMKA01000007.1"/>
</dbReference>
<gene>
    <name evidence="3" type="ORF">GJV82_05095</name>
</gene>
<dbReference type="SUPFAM" id="SSF53474">
    <property type="entry name" value="alpha/beta-Hydrolases"/>
    <property type="match status" value="1"/>
</dbReference>
<dbReference type="Gene3D" id="3.40.50.1820">
    <property type="entry name" value="alpha/beta hydrolase"/>
    <property type="match status" value="2"/>
</dbReference>
<dbReference type="Proteomes" id="UP000440668">
    <property type="component" value="Unassembled WGS sequence"/>
</dbReference>
<name>A0A6N7ZFU1_9MICO</name>
<dbReference type="Pfam" id="PF00975">
    <property type="entry name" value="Thioesterase"/>
    <property type="match status" value="1"/>
</dbReference>
<evidence type="ECO:0000313" key="3">
    <source>
        <dbReference type="EMBL" id="MTG88327.1"/>
    </source>
</evidence>